<dbReference type="InterPro" id="IPR029052">
    <property type="entry name" value="Metallo-depent_PP-like"/>
</dbReference>
<dbReference type="GO" id="GO:0006310">
    <property type="term" value="P:DNA recombination"/>
    <property type="evidence" value="ECO:0007669"/>
    <property type="project" value="UniProtKB-KW"/>
</dbReference>
<evidence type="ECO:0000313" key="11">
    <source>
        <dbReference type="Proteomes" id="UP000886740"/>
    </source>
</evidence>
<dbReference type="NCBIfam" id="TIGR00619">
    <property type="entry name" value="sbcd"/>
    <property type="match status" value="1"/>
</dbReference>
<name>A0A9D1X808_9BACT</name>
<dbReference type="InterPro" id="IPR004843">
    <property type="entry name" value="Calcineurin-like_PHP"/>
</dbReference>
<keyword evidence="6 7" id="KW-0269">Exonuclease</keyword>
<dbReference type="Gene3D" id="3.60.21.10">
    <property type="match status" value="1"/>
</dbReference>
<keyword evidence="4 7" id="KW-0540">Nuclease</keyword>
<dbReference type="InterPro" id="IPR050535">
    <property type="entry name" value="DNA_Repair-Maintenance_Comp"/>
</dbReference>
<dbReference type="SUPFAM" id="SSF56300">
    <property type="entry name" value="Metallo-dependent phosphatases"/>
    <property type="match status" value="1"/>
</dbReference>
<dbReference type="PANTHER" id="PTHR30337:SF0">
    <property type="entry name" value="NUCLEASE SBCCD SUBUNIT D"/>
    <property type="match status" value="1"/>
</dbReference>
<feature type="domain" description="Nuclease SbcCD subunit D C-terminal" evidence="9">
    <location>
        <begin position="282"/>
        <end position="389"/>
    </location>
</feature>
<evidence type="ECO:0000259" key="8">
    <source>
        <dbReference type="Pfam" id="PF00149"/>
    </source>
</evidence>
<protein>
    <recommendedName>
        <fullName evidence="3 7">Nuclease SbcCD subunit D</fullName>
    </recommendedName>
</protein>
<dbReference type="GO" id="GO:0006260">
    <property type="term" value="P:DNA replication"/>
    <property type="evidence" value="ECO:0007669"/>
    <property type="project" value="UniProtKB-KW"/>
</dbReference>
<evidence type="ECO:0000256" key="7">
    <source>
        <dbReference type="RuleBase" id="RU363069"/>
    </source>
</evidence>
<accession>A0A9D1X808</accession>
<evidence type="ECO:0000259" key="9">
    <source>
        <dbReference type="Pfam" id="PF12320"/>
    </source>
</evidence>
<evidence type="ECO:0000313" key="10">
    <source>
        <dbReference type="EMBL" id="HIX74295.1"/>
    </source>
</evidence>
<comment type="caution">
    <text evidence="10">The sequence shown here is derived from an EMBL/GenBank/DDBJ whole genome shotgun (WGS) entry which is preliminary data.</text>
</comment>
<dbReference type="GO" id="GO:0008408">
    <property type="term" value="F:3'-5' exonuclease activity"/>
    <property type="evidence" value="ECO:0007669"/>
    <property type="project" value="InterPro"/>
</dbReference>
<dbReference type="Proteomes" id="UP000886740">
    <property type="component" value="Unassembled WGS sequence"/>
</dbReference>
<keyword evidence="7" id="KW-0255">Endonuclease</keyword>
<dbReference type="InterPro" id="IPR004593">
    <property type="entry name" value="SbcD"/>
</dbReference>
<dbReference type="AlphaFoldDB" id="A0A9D1X808"/>
<comment type="similarity">
    <text evidence="1 7">Belongs to the SbcD family.</text>
</comment>
<evidence type="ECO:0000256" key="6">
    <source>
        <dbReference type="ARBA" id="ARBA00022839"/>
    </source>
</evidence>
<sequence>MIKILATSDWHLGNVFKGFDRQAEHVHFLEWLLATIDRERPDVLLVAGDVFDNSNPSAAAQRLYYDFLDRVTVAAPGMAVVIIAGNHDSAARLEAPRALLERRGVQVRGIIHRRADGQPDWAELLVPVESRDGERAWIMTVPYLRDGDFAHDAGYGEGAVGFIRSLAAYANQNCRKPDEALVLMAHLYATGAEIAEESSERLIVGGSEMVNMGQVSDTVTLAVIGHIHKRQRIGGSERMRYPGSALPMSFSERGYQHGADLWTIRAGKCEVPPRFIAYQPIRPLLSLSTEPLPLEEIKERILELPDKDKETEKNAPYPYLEIKVLLDGPDPNLGKNIADLLEDKAVALCRVATYYQALTDNDADNKALESVEDLLEQDPLEMIRISYRNKYHSEMGEELVALARQAIEAARKEETEE</sequence>
<dbReference type="PANTHER" id="PTHR30337">
    <property type="entry name" value="COMPONENT OF ATP-DEPENDENT DSDNA EXONUCLEASE"/>
    <property type="match status" value="1"/>
</dbReference>
<evidence type="ECO:0000256" key="1">
    <source>
        <dbReference type="ARBA" id="ARBA00010555"/>
    </source>
</evidence>
<evidence type="ECO:0000256" key="3">
    <source>
        <dbReference type="ARBA" id="ARBA00013365"/>
    </source>
</evidence>
<reference evidence="10" key="2">
    <citation type="submission" date="2021-04" db="EMBL/GenBank/DDBJ databases">
        <authorList>
            <person name="Gilroy R."/>
        </authorList>
    </citation>
    <scope>NUCLEOTIDE SEQUENCE</scope>
    <source>
        <strain evidence="10">ChiGjej6B6-14162</strain>
    </source>
</reference>
<dbReference type="GO" id="GO:0004519">
    <property type="term" value="F:endonuclease activity"/>
    <property type="evidence" value="ECO:0007669"/>
    <property type="project" value="UniProtKB-KW"/>
</dbReference>
<comment type="subunit">
    <text evidence="2 7">Heterodimer of SbcC and SbcD.</text>
</comment>
<feature type="domain" description="Calcineurin-like phosphoesterase" evidence="8">
    <location>
        <begin position="2"/>
        <end position="229"/>
    </location>
</feature>
<dbReference type="CDD" id="cd00840">
    <property type="entry name" value="MPP_Mre11_N"/>
    <property type="match status" value="1"/>
</dbReference>
<dbReference type="EMBL" id="DXEL01000035">
    <property type="protein sequence ID" value="HIX74295.1"/>
    <property type="molecule type" value="Genomic_DNA"/>
</dbReference>
<evidence type="ECO:0000256" key="5">
    <source>
        <dbReference type="ARBA" id="ARBA00022801"/>
    </source>
</evidence>
<evidence type="ECO:0000256" key="4">
    <source>
        <dbReference type="ARBA" id="ARBA00022722"/>
    </source>
</evidence>
<keyword evidence="7" id="KW-0233">DNA recombination</keyword>
<keyword evidence="7" id="KW-0235">DNA replication</keyword>
<dbReference type="InterPro" id="IPR041796">
    <property type="entry name" value="Mre11_N"/>
</dbReference>
<dbReference type="Pfam" id="PF12320">
    <property type="entry name" value="SbcD_C"/>
    <property type="match status" value="1"/>
</dbReference>
<comment type="function">
    <text evidence="7">SbcCD cleaves DNA hairpin structures. These structures can inhibit DNA replication and are intermediates in certain DNA recombination reactions. The complex acts as a 3'-&gt;5' double strand exonuclease that can open hairpins. It also has a 5' single-strand endonuclease activity.</text>
</comment>
<dbReference type="InterPro" id="IPR026843">
    <property type="entry name" value="SbcD_C"/>
</dbReference>
<reference evidence="10" key="1">
    <citation type="journal article" date="2021" name="PeerJ">
        <title>Extensive microbial diversity within the chicken gut microbiome revealed by metagenomics and culture.</title>
        <authorList>
            <person name="Gilroy R."/>
            <person name="Ravi A."/>
            <person name="Getino M."/>
            <person name="Pursley I."/>
            <person name="Horton D.L."/>
            <person name="Alikhan N.F."/>
            <person name="Baker D."/>
            <person name="Gharbi K."/>
            <person name="Hall N."/>
            <person name="Watson M."/>
            <person name="Adriaenssens E.M."/>
            <person name="Foster-Nyarko E."/>
            <person name="Jarju S."/>
            <person name="Secka A."/>
            <person name="Antonio M."/>
            <person name="Oren A."/>
            <person name="Chaudhuri R.R."/>
            <person name="La Ragione R."/>
            <person name="Hildebrand F."/>
            <person name="Pallen M.J."/>
        </authorList>
    </citation>
    <scope>NUCLEOTIDE SEQUENCE</scope>
    <source>
        <strain evidence="10">ChiGjej6B6-14162</strain>
    </source>
</reference>
<organism evidence="10 11">
    <name type="scientific">Candidatus Parabacteroides intestinipullorum</name>
    <dbReference type="NCBI Taxonomy" id="2838723"/>
    <lineage>
        <taxon>Bacteria</taxon>
        <taxon>Pseudomonadati</taxon>
        <taxon>Bacteroidota</taxon>
        <taxon>Bacteroidia</taxon>
        <taxon>Bacteroidales</taxon>
        <taxon>Tannerellaceae</taxon>
        <taxon>Parabacteroides</taxon>
    </lineage>
</organism>
<gene>
    <name evidence="7" type="primary">sbcD</name>
    <name evidence="10" type="ORF">H9977_04570</name>
</gene>
<keyword evidence="5 7" id="KW-0378">Hydrolase</keyword>
<evidence type="ECO:0000256" key="2">
    <source>
        <dbReference type="ARBA" id="ARBA00011322"/>
    </source>
</evidence>
<proteinExistence type="inferred from homology"/>
<dbReference type="Pfam" id="PF00149">
    <property type="entry name" value="Metallophos"/>
    <property type="match status" value="1"/>
</dbReference>